<dbReference type="STRING" id="550540.Fbal_1721"/>
<feature type="transmembrane region" description="Helical" evidence="1">
    <location>
        <begin position="77"/>
        <end position="97"/>
    </location>
</feature>
<protein>
    <submittedName>
        <fullName evidence="4">Acyltransferase 3</fullName>
    </submittedName>
</protein>
<dbReference type="InterPro" id="IPR002656">
    <property type="entry name" value="Acyl_transf_3_dom"/>
</dbReference>
<keyword evidence="1" id="KW-0812">Transmembrane</keyword>
<feature type="transmembrane region" description="Helical" evidence="1">
    <location>
        <begin position="348"/>
        <end position="369"/>
    </location>
</feature>
<keyword evidence="4" id="KW-0808">Transferase</keyword>
<dbReference type="InterPro" id="IPR050879">
    <property type="entry name" value="Acyltransferase_3"/>
</dbReference>
<dbReference type="GO" id="GO:0009103">
    <property type="term" value="P:lipopolysaccharide biosynthetic process"/>
    <property type="evidence" value="ECO:0007669"/>
    <property type="project" value="TreeGrafter"/>
</dbReference>
<evidence type="ECO:0000256" key="1">
    <source>
        <dbReference type="SAM" id="Phobius"/>
    </source>
</evidence>
<evidence type="ECO:0000313" key="4">
    <source>
        <dbReference type="EMBL" id="ADN75925.1"/>
    </source>
</evidence>
<dbReference type="EMBL" id="CP002209">
    <property type="protein sequence ID" value="ADN75925.1"/>
    <property type="molecule type" value="Genomic_DNA"/>
</dbReference>
<dbReference type="PANTHER" id="PTHR23028">
    <property type="entry name" value="ACETYLTRANSFERASE"/>
    <property type="match status" value="1"/>
</dbReference>
<feature type="transmembrane region" description="Helical" evidence="1">
    <location>
        <begin position="284"/>
        <end position="303"/>
    </location>
</feature>
<sequence>MQSTLNYRNDIDGLRGIAVLLVLLYHANIDGQPSGGFIGVDLFFVLSGFLISSIIADQVRAGEFRFGVFYARRAKRLLPAFIVVALVTSLLSAFMLLPADFTAYTRSLREAMHFSSNFHFANIVSDYFASDAKVMPMTHTWSLSIEWQFYLVFPALLWALLRWGGLTVALAAVSALALTGLGLSVYTVVSRGGEAYFLSQARFFELLIGATLALAWRRYPQAVRCLAPLALPALVLLLGLAFVYSAESPFPGINALWVCLATVVLLVSGAVAPQSRVTRALSHPLLVFFGAISYSLYLWHWPLFALARYMEADSAWVMAALTVLSVVLAWATYRWVEQPVRRKSMAGWQVATGLFLVPLVLALLANTYVRRNDGYPDRLGTHASTIYHQLQDYDDQINLPDCTENEYPLGNNPCVLGDRDKPRAGLVLGDSHARHFRAFFDTIGKDKGVSFLSAHHVGCMQLRGLVMWKNLRIKQECIDLSTEYLDAIERGEFKGQRVYLANLWTNLLRPDRVVYPDEDHVGHVRKLLNDTVALILAGGATPVILRTVPSDGHNVSTCAYRYGDPAQCRIDQNSDDKAEQKAIINQLFAELEQTYPELEFYQPAELLCRDGQCDGMRNGLPLYEDTNHLSTYGALTLGERELARKAPQLKF</sequence>
<keyword evidence="5" id="KW-1185">Reference proteome</keyword>
<dbReference type="RefSeq" id="WP_013345231.1">
    <property type="nucleotide sequence ID" value="NC_014541.1"/>
</dbReference>
<feature type="transmembrane region" description="Helical" evidence="1">
    <location>
        <begin position="195"/>
        <end position="214"/>
    </location>
</feature>
<dbReference type="Pfam" id="PF19040">
    <property type="entry name" value="SGNH"/>
    <property type="match status" value="1"/>
</dbReference>
<feature type="transmembrane region" description="Helical" evidence="1">
    <location>
        <begin position="141"/>
        <end position="161"/>
    </location>
</feature>
<gene>
    <name evidence="4" type="ordered locus">Fbal_1721</name>
</gene>
<evidence type="ECO:0000259" key="3">
    <source>
        <dbReference type="Pfam" id="PF19040"/>
    </source>
</evidence>
<dbReference type="KEGG" id="fbl:Fbal_1721"/>
<dbReference type="GeneID" id="67181928"/>
<keyword evidence="4" id="KW-0012">Acyltransferase</keyword>
<dbReference type="GO" id="GO:0016020">
    <property type="term" value="C:membrane"/>
    <property type="evidence" value="ECO:0007669"/>
    <property type="project" value="TreeGrafter"/>
</dbReference>
<dbReference type="Proteomes" id="UP000006683">
    <property type="component" value="Chromosome"/>
</dbReference>
<reference evidence="4 5" key="1">
    <citation type="journal article" date="2010" name="Stand. Genomic Sci.">
        <title>Complete genome sequence of Ferrimonas balearica type strain (PAT).</title>
        <authorList>
            <person name="Nolan M."/>
            <person name="Sikorski J."/>
            <person name="Davenport K."/>
            <person name="Lucas S."/>
            <person name="Glavina Del Rio T."/>
            <person name="Tice H."/>
            <person name="Cheng J."/>
            <person name="Goodwin L."/>
            <person name="Pitluck S."/>
            <person name="Liolios K."/>
            <person name="Ivanova N."/>
            <person name="Mavromatis K."/>
            <person name="Ovchinnikova G."/>
            <person name="Pati A."/>
            <person name="Chen A."/>
            <person name="Palaniappan K."/>
            <person name="Land M."/>
            <person name="Hauser L."/>
            <person name="Chang Y."/>
            <person name="Jeffries C."/>
            <person name="Tapia R."/>
            <person name="Brettin T."/>
            <person name="Detter J."/>
            <person name="Han C."/>
            <person name="Yasawong M."/>
            <person name="Rohde M."/>
            <person name="Tindall B."/>
            <person name="Goker M."/>
            <person name="Woyke T."/>
            <person name="Bristow J."/>
            <person name="Eisen J."/>
            <person name="Markowitz V."/>
            <person name="Hugenholtz P."/>
            <person name="Kyrpides N."/>
            <person name="Klenk H."/>
            <person name="Lapidus A."/>
        </authorList>
    </citation>
    <scope>NUCLEOTIDE SEQUENCE [LARGE SCALE GENOMIC DNA]</scope>
    <source>
        <strain evidence="5">DSM 9799 / CCM 4581 / KCTC 23876 / PAT</strain>
    </source>
</reference>
<dbReference type="Pfam" id="PF01757">
    <property type="entry name" value="Acyl_transf_3"/>
    <property type="match status" value="1"/>
</dbReference>
<dbReference type="OrthoDB" id="9767863at2"/>
<accession>E1SRH4</accession>
<dbReference type="eggNOG" id="COG1835">
    <property type="taxonomic scope" value="Bacteria"/>
</dbReference>
<evidence type="ECO:0000259" key="2">
    <source>
        <dbReference type="Pfam" id="PF01757"/>
    </source>
</evidence>
<keyword evidence="1" id="KW-0472">Membrane</keyword>
<feature type="transmembrane region" description="Helical" evidence="1">
    <location>
        <begin position="35"/>
        <end position="56"/>
    </location>
</feature>
<dbReference type="AlphaFoldDB" id="E1SRH4"/>
<name>E1SRH4_FERBD</name>
<proteinExistence type="predicted"/>
<dbReference type="GO" id="GO:0016747">
    <property type="term" value="F:acyltransferase activity, transferring groups other than amino-acyl groups"/>
    <property type="evidence" value="ECO:0007669"/>
    <property type="project" value="InterPro"/>
</dbReference>
<organism evidence="4 5">
    <name type="scientific">Ferrimonas balearica (strain DSM 9799 / CCM 4581 / KCTC 23876 / PAT)</name>
    <dbReference type="NCBI Taxonomy" id="550540"/>
    <lineage>
        <taxon>Bacteria</taxon>
        <taxon>Pseudomonadati</taxon>
        <taxon>Pseudomonadota</taxon>
        <taxon>Gammaproteobacteria</taxon>
        <taxon>Alteromonadales</taxon>
        <taxon>Ferrimonadaceae</taxon>
        <taxon>Ferrimonas</taxon>
    </lineage>
</organism>
<dbReference type="PANTHER" id="PTHR23028:SF53">
    <property type="entry name" value="ACYL_TRANSF_3 DOMAIN-CONTAINING PROTEIN"/>
    <property type="match status" value="1"/>
</dbReference>
<feature type="transmembrane region" description="Helical" evidence="1">
    <location>
        <begin position="226"/>
        <end position="246"/>
    </location>
</feature>
<keyword evidence="1" id="KW-1133">Transmembrane helix</keyword>
<dbReference type="InterPro" id="IPR043968">
    <property type="entry name" value="SGNH"/>
</dbReference>
<feature type="transmembrane region" description="Helical" evidence="1">
    <location>
        <begin position="252"/>
        <end position="272"/>
    </location>
</feature>
<feature type="domain" description="SGNH" evidence="3">
    <location>
        <begin position="402"/>
        <end position="639"/>
    </location>
</feature>
<feature type="transmembrane region" description="Helical" evidence="1">
    <location>
        <begin position="12"/>
        <end position="29"/>
    </location>
</feature>
<dbReference type="HOGENOM" id="CLU_005679_10_2_6"/>
<feature type="transmembrane region" description="Helical" evidence="1">
    <location>
        <begin position="315"/>
        <end position="336"/>
    </location>
</feature>
<feature type="domain" description="Acyltransferase 3" evidence="2">
    <location>
        <begin position="9"/>
        <end position="334"/>
    </location>
</feature>
<evidence type="ECO:0000313" key="5">
    <source>
        <dbReference type="Proteomes" id="UP000006683"/>
    </source>
</evidence>
<feature type="transmembrane region" description="Helical" evidence="1">
    <location>
        <begin position="168"/>
        <end position="189"/>
    </location>
</feature>